<dbReference type="InterPro" id="IPR044492">
    <property type="entry name" value="P_typ_ATPase_HD_dom"/>
</dbReference>
<evidence type="ECO:0000256" key="12">
    <source>
        <dbReference type="SAM" id="Phobius"/>
    </source>
</evidence>
<dbReference type="Gene3D" id="3.40.1110.10">
    <property type="entry name" value="Calcium-transporting ATPase, cytoplasmic domain N"/>
    <property type="match status" value="1"/>
</dbReference>
<dbReference type="InterPro" id="IPR023214">
    <property type="entry name" value="HAD_sf"/>
</dbReference>
<evidence type="ECO:0000256" key="11">
    <source>
        <dbReference type="SAM" id="MobiDB-lite"/>
    </source>
</evidence>
<dbReference type="Proteomes" id="UP000253303">
    <property type="component" value="Unassembled WGS sequence"/>
</dbReference>
<keyword evidence="3" id="KW-0479">Metal-binding</keyword>
<dbReference type="RefSeq" id="WP_113980381.1">
    <property type="nucleotide sequence ID" value="NZ_QMEY01000003.1"/>
</dbReference>
<feature type="transmembrane region" description="Helical" evidence="12">
    <location>
        <begin position="1276"/>
        <end position="1297"/>
    </location>
</feature>
<keyword evidence="7" id="KW-1278">Translocase</keyword>
<keyword evidence="6" id="KW-0460">Magnesium</keyword>
<evidence type="ECO:0000256" key="5">
    <source>
        <dbReference type="ARBA" id="ARBA00022840"/>
    </source>
</evidence>
<evidence type="ECO:0000256" key="2">
    <source>
        <dbReference type="ARBA" id="ARBA00022692"/>
    </source>
</evidence>
<dbReference type="Gene3D" id="1.20.1110.10">
    <property type="entry name" value="Calcium-transporting ATPase, transmembrane domain"/>
    <property type="match status" value="2"/>
</dbReference>
<dbReference type="SUPFAM" id="SSF56784">
    <property type="entry name" value="HAD-like"/>
    <property type="match status" value="1"/>
</dbReference>
<evidence type="ECO:0000256" key="4">
    <source>
        <dbReference type="ARBA" id="ARBA00022741"/>
    </source>
</evidence>
<dbReference type="PANTHER" id="PTHR24093">
    <property type="entry name" value="CATION TRANSPORTING ATPASE"/>
    <property type="match status" value="1"/>
</dbReference>
<evidence type="ECO:0000259" key="14">
    <source>
        <dbReference type="Pfam" id="PF00689"/>
    </source>
</evidence>
<dbReference type="InterPro" id="IPR059000">
    <property type="entry name" value="ATPase_P-type_domA"/>
</dbReference>
<protein>
    <submittedName>
        <fullName evidence="15">Haloacid dehalogenase</fullName>
    </submittedName>
</protein>
<evidence type="ECO:0000256" key="3">
    <source>
        <dbReference type="ARBA" id="ARBA00022723"/>
    </source>
</evidence>
<keyword evidence="16" id="KW-1185">Reference proteome</keyword>
<feature type="transmembrane region" description="Helical" evidence="12">
    <location>
        <begin position="1146"/>
        <end position="1168"/>
    </location>
</feature>
<feature type="transmembrane region" description="Helical" evidence="12">
    <location>
        <begin position="1309"/>
        <end position="1330"/>
    </location>
</feature>
<dbReference type="InterPro" id="IPR006068">
    <property type="entry name" value="ATPase_P-typ_cation-transptr_C"/>
</dbReference>
<dbReference type="InterPro" id="IPR036412">
    <property type="entry name" value="HAD-like_sf"/>
</dbReference>
<keyword evidence="9 12" id="KW-0472">Membrane</keyword>
<dbReference type="GO" id="GO:0016887">
    <property type="term" value="F:ATP hydrolysis activity"/>
    <property type="evidence" value="ECO:0007669"/>
    <property type="project" value="InterPro"/>
</dbReference>
<evidence type="ECO:0000259" key="13">
    <source>
        <dbReference type="Pfam" id="PF00122"/>
    </source>
</evidence>
<dbReference type="NCBIfam" id="TIGR01494">
    <property type="entry name" value="ATPase_P-type"/>
    <property type="match status" value="2"/>
</dbReference>
<evidence type="ECO:0000256" key="10">
    <source>
        <dbReference type="ARBA" id="ARBA00049360"/>
    </source>
</evidence>
<evidence type="ECO:0000256" key="7">
    <source>
        <dbReference type="ARBA" id="ARBA00022967"/>
    </source>
</evidence>
<dbReference type="SUPFAM" id="SSF81665">
    <property type="entry name" value="Calcium ATPase, transmembrane domain M"/>
    <property type="match status" value="1"/>
</dbReference>
<feature type="region of interest" description="Disordered" evidence="11">
    <location>
        <begin position="223"/>
        <end position="244"/>
    </location>
</feature>
<reference evidence="15 16" key="1">
    <citation type="submission" date="2018-06" db="EMBL/GenBank/DDBJ databases">
        <title>Sphaerisporangium craniellae sp. nov., isolated from a marine sponge in the South China Sea.</title>
        <authorList>
            <person name="Li L."/>
        </authorList>
    </citation>
    <scope>NUCLEOTIDE SEQUENCE [LARGE SCALE GENOMIC DNA]</scope>
    <source>
        <strain evidence="15 16">LHW63015</strain>
    </source>
</reference>
<dbReference type="GO" id="GO:0005524">
    <property type="term" value="F:ATP binding"/>
    <property type="evidence" value="ECO:0007669"/>
    <property type="project" value="UniProtKB-KW"/>
</dbReference>
<dbReference type="SFLD" id="SFLDS00003">
    <property type="entry name" value="Haloacid_Dehalogenase"/>
    <property type="match status" value="1"/>
</dbReference>
<proteinExistence type="predicted"/>
<dbReference type="Gene3D" id="2.70.150.10">
    <property type="entry name" value="Calcium-transporting ATPase, cytoplasmic transduction domain A"/>
    <property type="match status" value="1"/>
</dbReference>
<comment type="subcellular location">
    <subcellularLocation>
        <location evidence="1">Cell membrane</location>
        <topology evidence="1">Multi-pass membrane protein</topology>
    </subcellularLocation>
</comment>
<keyword evidence="5" id="KW-0067">ATP-binding</keyword>
<dbReference type="Pfam" id="PF00122">
    <property type="entry name" value="E1-E2_ATPase"/>
    <property type="match status" value="1"/>
</dbReference>
<dbReference type="InterPro" id="IPR023299">
    <property type="entry name" value="ATPase_P-typ_cyto_dom_N"/>
</dbReference>
<dbReference type="SFLD" id="SFLDF00027">
    <property type="entry name" value="p-type_atpase"/>
    <property type="match status" value="1"/>
</dbReference>
<dbReference type="SFLD" id="SFLDG00002">
    <property type="entry name" value="C1.7:_P-type_atpase_like"/>
    <property type="match status" value="1"/>
</dbReference>
<dbReference type="OrthoDB" id="9814270at2"/>
<evidence type="ECO:0000313" key="16">
    <source>
        <dbReference type="Proteomes" id="UP000253303"/>
    </source>
</evidence>
<dbReference type="SUPFAM" id="SSF81660">
    <property type="entry name" value="Metal cation-transporting ATPase, ATP-binding domain N"/>
    <property type="match status" value="1"/>
</dbReference>
<sequence>MPFGLGRLPAPLHWVADVATTIAGPLLGRSTWTYPGRIHLELLCEPAPTTAIENALQVVPGVRWARVNEPAGRVIVAIGDPAPDTKALLAALDEAERKAEDAPKDPAHAATPDQPPPGLVLAADLGGMAATILEWALRRTPLPAEAAGLVGLIDTMPKLREAAGRAAHADILKAWLPVVGAAAQGLAPGVTGLVADTAQRIVQVRESRALAAAWRAAEERLTGTPERAASRLRPASRPARLPNGPAERYADQLMTGAPLGGVIGALLTSVPRRGLQTAMIFTPKPAFAGRETFAAELGAVLARRGIVVVDRRALRRLDRIDTVAVSERTLRGSPYGEVVEAAAARAGLRFVTIAEPGAEEVRGLQREGGGVLLVSSDGPALAAADCGLGVPDGDGPPPWGAALILPGGPAPAVHLIAAVEAARRVSQDGVRLARAGTAVAAMLTLTGRESRSAQQGLSAVGAVTCLSIGQGAWRAWRAIRDPIREPAKRVPWHSMPVEDVLAELRSHPDGLPDVPREQRPRPAAERQTLAGGVVAELANPFTPVLASGAAGSAAIGSFVDAGLILAVMGMSALIGGAQRAATARTLAGLARHMRVPAMVLRGGRVREADARDLVPGDIVLLSAGQVVPADCRIVEADGLEADESALTGESLPVAKDPAPLRAREVAERRSMLYEGTSIAAGTAKAVVVAVDEDTEAGRAMAAAKEKPQVSGVADRLAQITGATTPIALSAAAAIVLSGLTRGRPLRDSLGEGVNLAVAAVPEGLPLLVSAAQLAATRRLSAHGVHVRDPRIIEALGRVEVLCFDKTGTLTAGEIRLTRVADARRERPPDELDDALARVLAAGVRATPRRGHDGEHSHLTDAAVAEGAERVKVTRRTGERGWREVAALPFEPSRGFHATIGRAGHAHLLSVKGAPETVLPRCTLIRLNGEDRPLTAAERRRLDKRVRSLAESGHRVLAVAERRLPASWRPTAEPADEDVAELVFVGLLGLADVVRRAASPALARLRAAGVQIVMLTGDHPGTAGAVAAGLLPGDREPHVLTGADLEEMDDEELRRRLPAADVVARCTPAQKVKVVRCFQKLGRTIAMTGDGANDAAGIRLADVGIALGGTGTPAARAAADLVVADDRLETIVHALVEGRALWASVRAALAILVGGNLGEIAFTLLGSLFTGSSPLSARQLLLVNLLTDLAPSLAIALRAPSTGTAAGLLQEGPESSLGHALNRDIVRRAVITTAAAGVAWTAARFTGTRARARTVGLLALVGAQLAQTLQAGGRDRAVLLSALGSAAVLAVVVQTPVLSHFFGSAPVGPVGWAIAVGAVAAVLALDATGLFRTS</sequence>
<dbReference type="PROSITE" id="PS00154">
    <property type="entry name" value="ATPASE_E1_E2"/>
    <property type="match status" value="1"/>
</dbReference>
<dbReference type="PRINTS" id="PR00120">
    <property type="entry name" value="HATPASE"/>
</dbReference>
<dbReference type="Pfam" id="PF00689">
    <property type="entry name" value="Cation_ATPase_C"/>
    <property type="match status" value="1"/>
</dbReference>
<evidence type="ECO:0000256" key="9">
    <source>
        <dbReference type="ARBA" id="ARBA00023136"/>
    </source>
</evidence>
<comment type="catalytic activity">
    <reaction evidence="10">
        <text>ATP + H2O = ADP + phosphate + H(+)</text>
        <dbReference type="Rhea" id="RHEA:13065"/>
        <dbReference type="ChEBI" id="CHEBI:15377"/>
        <dbReference type="ChEBI" id="CHEBI:15378"/>
        <dbReference type="ChEBI" id="CHEBI:30616"/>
        <dbReference type="ChEBI" id="CHEBI:43474"/>
        <dbReference type="ChEBI" id="CHEBI:456216"/>
    </reaction>
</comment>
<organism evidence="15 16">
    <name type="scientific">Spongiactinospora rosea</name>
    <dbReference type="NCBI Taxonomy" id="2248750"/>
    <lineage>
        <taxon>Bacteria</taxon>
        <taxon>Bacillati</taxon>
        <taxon>Actinomycetota</taxon>
        <taxon>Actinomycetes</taxon>
        <taxon>Streptosporangiales</taxon>
        <taxon>Streptosporangiaceae</taxon>
        <taxon>Spongiactinospora</taxon>
    </lineage>
</organism>
<dbReference type="InterPro" id="IPR001757">
    <property type="entry name" value="P_typ_ATPase"/>
</dbReference>
<feature type="compositionally biased region" description="Low complexity" evidence="11">
    <location>
        <begin position="231"/>
        <end position="242"/>
    </location>
</feature>
<name>A0A366M1S7_9ACTN</name>
<feature type="domain" description="Cation-transporting P-type ATPase C-terminal" evidence="14">
    <location>
        <begin position="1172"/>
        <end position="1325"/>
    </location>
</feature>
<keyword evidence="4" id="KW-0547">Nucleotide-binding</keyword>
<dbReference type="EMBL" id="QMEY01000003">
    <property type="protein sequence ID" value="RBQ20178.1"/>
    <property type="molecule type" value="Genomic_DNA"/>
</dbReference>
<feature type="compositionally biased region" description="Basic and acidic residues" evidence="11">
    <location>
        <begin position="506"/>
        <end position="524"/>
    </location>
</feature>
<feature type="domain" description="P-type ATPase A" evidence="13">
    <location>
        <begin position="596"/>
        <end position="702"/>
    </location>
</feature>
<feature type="region of interest" description="Disordered" evidence="11">
    <location>
        <begin position="506"/>
        <end position="525"/>
    </location>
</feature>
<dbReference type="PRINTS" id="PR00119">
    <property type="entry name" value="CATATPASE"/>
</dbReference>
<evidence type="ECO:0000256" key="8">
    <source>
        <dbReference type="ARBA" id="ARBA00022989"/>
    </source>
</evidence>
<dbReference type="InterPro" id="IPR023298">
    <property type="entry name" value="ATPase_P-typ_TM_dom_sf"/>
</dbReference>
<evidence type="ECO:0000313" key="15">
    <source>
        <dbReference type="EMBL" id="RBQ20178.1"/>
    </source>
</evidence>
<gene>
    <name evidence="15" type="ORF">DP939_10190</name>
</gene>
<dbReference type="Pfam" id="PF13246">
    <property type="entry name" value="Cation_ATPase"/>
    <property type="match status" value="1"/>
</dbReference>
<dbReference type="PANTHER" id="PTHR24093:SF513">
    <property type="entry name" value="CATION-TRANSPORTING ATPASE I-RELATED"/>
    <property type="match status" value="1"/>
</dbReference>
<dbReference type="InterPro" id="IPR008250">
    <property type="entry name" value="ATPase_P-typ_transduc_dom_A_sf"/>
</dbReference>
<dbReference type="GO" id="GO:0046872">
    <property type="term" value="F:metal ion binding"/>
    <property type="evidence" value="ECO:0007669"/>
    <property type="project" value="UniProtKB-KW"/>
</dbReference>
<keyword evidence="8 12" id="KW-1133">Transmembrane helix</keyword>
<dbReference type="GO" id="GO:0005886">
    <property type="term" value="C:plasma membrane"/>
    <property type="evidence" value="ECO:0007669"/>
    <property type="project" value="UniProtKB-SubCell"/>
</dbReference>
<dbReference type="Gene3D" id="3.40.50.1000">
    <property type="entry name" value="HAD superfamily/HAD-like"/>
    <property type="match status" value="2"/>
</dbReference>
<accession>A0A366M1S7</accession>
<feature type="compositionally biased region" description="Basic and acidic residues" evidence="11">
    <location>
        <begin position="95"/>
        <end position="107"/>
    </location>
</feature>
<evidence type="ECO:0000256" key="1">
    <source>
        <dbReference type="ARBA" id="ARBA00004651"/>
    </source>
</evidence>
<evidence type="ECO:0000256" key="6">
    <source>
        <dbReference type="ARBA" id="ARBA00022842"/>
    </source>
</evidence>
<dbReference type="InterPro" id="IPR018303">
    <property type="entry name" value="ATPase_P-typ_P_site"/>
</dbReference>
<comment type="caution">
    <text evidence="15">The sequence shown here is derived from an EMBL/GenBank/DDBJ whole genome shotgun (WGS) entry which is preliminary data.</text>
</comment>
<keyword evidence="2 12" id="KW-0812">Transmembrane</keyword>
<dbReference type="InterPro" id="IPR006121">
    <property type="entry name" value="HMA_dom"/>
</dbReference>
<dbReference type="CDD" id="cd00371">
    <property type="entry name" value="HMA"/>
    <property type="match status" value="1"/>
</dbReference>
<feature type="region of interest" description="Disordered" evidence="11">
    <location>
        <begin position="95"/>
        <end position="117"/>
    </location>
</feature>
<dbReference type="GO" id="GO:0005388">
    <property type="term" value="F:P-type calcium transporter activity"/>
    <property type="evidence" value="ECO:0007669"/>
    <property type="project" value="TreeGrafter"/>
</dbReference>
<dbReference type="SUPFAM" id="SSF81653">
    <property type="entry name" value="Calcium ATPase, transduction domain A"/>
    <property type="match status" value="1"/>
</dbReference>